<organism evidence="1 2">
    <name type="scientific">Erysiphe neolycopersici</name>
    <dbReference type="NCBI Taxonomy" id="212602"/>
    <lineage>
        <taxon>Eukaryota</taxon>
        <taxon>Fungi</taxon>
        <taxon>Dikarya</taxon>
        <taxon>Ascomycota</taxon>
        <taxon>Pezizomycotina</taxon>
        <taxon>Leotiomycetes</taxon>
        <taxon>Erysiphales</taxon>
        <taxon>Erysiphaceae</taxon>
        <taxon>Erysiphe</taxon>
    </lineage>
</organism>
<dbReference type="AlphaFoldDB" id="A0A420HSV1"/>
<dbReference type="GO" id="GO:0003735">
    <property type="term" value="F:structural constituent of ribosome"/>
    <property type="evidence" value="ECO:0007669"/>
    <property type="project" value="InterPro"/>
</dbReference>
<comment type="caution">
    <text evidence="1">The sequence shown here is derived from an EMBL/GenBank/DDBJ whole genome shotgun (WGS) entry which is preliminary data.</text>
</comment>
<proteinExistence type="predicted"/>
<dbReference type="InterPro" id="IPR019189">
    <property type="entry name" value="Ribosomal_mL41"/>
</dbReference>
<dbReference type="Proteomes" id="UP000286134">
    <property type="component" value="Unassembled WGS sequence"/>
</dbReference>
<keyword evidence="2" id="KW-1185">Reference proteome</keyword>
<reference evidence="1 2" key="1">
    <citation type="journal article" date="2018" name="BMC Genomics">
        <title>Comparative genome analyses reveal sequence features reflecting distinct modes of host-adaptation between dicot and monocot powdery mildew.</title>
        <authorList>
            <person name="Wu Y."/>
            <person name="Ma X."/>
            <person name="Pan Z."/>
            <person name="Kale S.D."/>
            <person name="Song Y."/>
            <person name="King H."/>
            <person name="Zhang Q."/>
            <person name="Presley C."/>
            <person name="Deng X."/>
            <person name="Wei C.I."/>
            <person name="Xiao S."/>
        </authorList>
    </citation>
    <scope>NUCLEOTIDE SEQUENCE [LARGE SCALE GENOMIC DNA]</scope>
    <source>
        <strain evidence="1">UMSG2</strain>
    </source>
</reference>
<sequence>MKSTQTLSKRISRLSLTTKQTNKGFYKGTGSGSMGEHTKHGGFIIKWNKLSANKWKLTPFVTKKIWPRKGKFDNPNGAFCGKTYLARWKIENGTD</sequence>
<evidence type="ECO:0000313" key="2">
    <source>
        <dbReference type="Proteomes" id="UP000286134"/>
    </source>
</evidence>
<dbReference type="GO" id="GO:0005762">
    <property type="term" value="C:mitochondrial large ribosomal subunit"/>
    <property type="evidence" value="ECO:0007669"/>
    <property type="project" value="InterPro"/>
</dbReference>
<dbReference type="STRING" id="212602.A0A420HSV1"/>
<evidence type="ECO:0000313" key="1">
    <source>
        <dbReference type="EMBL" id="RKF60510.1"/>
    </source>
</evidence>
<name>A0A420HSV1_9PEZI</name>
<keyword evidence="1" id="KW-0687">Ribonucleoprotein</keyword>
<protein>
    <submittedName>
        <fullName evidence="1">Mitochondrial ribosomal protein</fullName>
    </submittedName>
</protein>
<keyword evidence="1" id="KW-0689">Ribosomal protein</keyword>
<dbReference type="OrthoDB" id="408933at2759"/>
<accession>A0A420HSV1</accession>
<gene>
    <name evidence="1" type="ORF">OnM2_050019</name>
</gene>
<dbReference type="EMBL" id="MCFK01005048">
    <property type="protein sequence ID" value="RKF60510.1"/>
    <property type="molecule type" value="Genomic_DNA"/>
</dbReference>
<dbReference type="Pfam" id="PF09809">
    <property type="entry name" value="MRP-L27"/>
    <property type="match status" value="1"/>
</dbReference>